<dbReference type="Proteomes" id="UP000288805">
    <property type="component" value="Unassembled WGS sequence"/>
</dbReference>
<organism evidence="2 3">
    <name type="scientific">Vitis vinifera</name>
    <name type="common">Grape</name>
    <dbReference type="NCBI Taxonomy" id="29760"/>
    <lineage>
        <taxon>Eukaryota</taxon>
        <taxon>Viridiplantae</taxon>
        <taxon>Streptophyta</taxon>
        <taxon>Embryophyta</taxon>
        <taxon>Tracheophyta</taxon>
        <taxon>Spermatophyta</taxon>
        <taxon>Magnoliopsida</taxon>
        <taxon>eudicotyledons</taxon>
        <taxon>Gunneridae</taxon>
        <taxon>Pentapetalae</taxon>
        <taxon>rosids</taxon>
        <taxon>Vitales</taxon>
        <taxon>Vitaceae</taxon>
        <taxon>Viteae</taxon>
        <taxon>Vitis</taxon>
    </lineage>
</organism>
<dbReference type="AlphaFoldDB" id="A0A438EPD9"/>
<reference evidence="2 3" key="1">
    <citation type="journal article" date="2018" name="PLoS Genet.">
        <title>Population sequencing reveals clonal diversity and ancestral inbreeding in the grapevine cultivar Chardonnay.</title>
        <authorList>
            <person name="Roach M.J."/>
            <person name="Johnson D.L."/>
            <person name="Bohlmann J."/>
            <person name="van Vuuren H.J."/>
            <person name="Jones S.J."/>
            <person name="Pretorius I.S."/>
            <person name="Schmidt S.A."/>
            <person name="Borneman A.R."/>
        </authorList>
    </citation>
    <scope>NUCLEOTIDE SEQUENCE [LARGE SCALE GENOMIC DNA]</scope>
    <source>
        <strain evidence="3">cv. Chardonnay</strain>
        <tissue evidence="2">Leaf</tissue>
    </source>
</reference>
<gene>
    <name evidence="2" type="ORF">CK203_076734</name>
</gene>
<evidence type="ECO:0000256" key="1">
    <source>
        <dbReference type="SAM" id="MobiDB-lite"/>
    </source>
</evidence>
<evidence type="ECO:0008006" key="4">
    <source>
        <dbReference type="Google" id="ProtNLM"/>
    </source>
</evidence>
<name>A0A438EPD9_VITVI</name>
<proteinExistence type="predicted"/>
<dbReference type="EMBL" id="QGNW01001221">
    <property type="protein sequence ID" value="RVW49609.1"/>
    <property type="molecule type" value="Genomic_DNA"/>
</dbReference>
<evidence type="ECO:0000313" key="3">
    <source>
        <dbReference type="Proteomes" id="UP000288805"/>
    </source>
</evidence>
<comment type="caution">
    <text evidence="2">The sequence shown here is derived from an EMBL/GenBank/DDBJ whole genome shotgun (WGS) entry which is preliminary data.</text>
</comment>
<sequence>MEWVALVDNLEAFNKYPWGGFVMRGHYLVCKELWRTGYPNTKIKRKQMEKLQLKHIVLLDFHMHSRSTEVENVFLKPHLTFHSLLTPTLEEQQQDYYKHVDKQGASAEMLHQSNASQDAKKDDLRHEKSSSDTAAYVVVVTAAMAEETTNDAVVPSIEET</sequence>
<evidence type="ECO:0000313" key="2">
    <source>
        <dbReference type="EMBL" id="RVW49609.1"/>
    </source>
</evidence>
<accession>A0A438EPD9</accession>
<protein>
    <recommendedName>
        <fullName evidence="4">DUF1985 domain-containing protein</fullName>
    </recommendedName>
</protein>
<feature type="compositionally biased region" description="Basic and acidic residues" evidence="1">
    <location>
        <begin position="118"/>
        <end position="130"/>
    </location>
</feature>
<feature type="region of interest" description="Disordered" evidence="1">
    <location>
        <begin position="109"/>
        <end position="131"/>
    </location>
</feature>